<evidence type="ECO:0000256" key="5">
    <source>
        <dbReference type="ARBA" id="ARBA00023002"/>
    </source>
</evidence>
<keyword evidence="4" id="KW-0274">FAD</keyword>
<evidence type="ECO:0000259" key="6">
    <source>
        <dbReference type="PROSITE" id="PS51387"/>
    </source>
</evidence>
<reference evidence="7" key="1">
    <citation type="journal article" date="2019" name="Beilstein J. Org. Chem.">
        <title>Nanangenines: drimane sesquiterpenoids as the dominant metabolite cohort of a novel Australian fungus, Aspergillus nanangensis.</title>
        <authorList>
            <person name="Lacey H.J."/>
            <person name="Gilchrist C.L.M."/>
            <person name="Crombie A."/>
            <person name="Kalaitzis J.A."/>
            <person name="Vuong D."/>
            <person name="Rutledge P.J."/>
            <person name="Turner P."/>
            <person name="Pitt J.I."/>
            <person name="Lacey E."/>
            <person name="Chooi Y.H."/>
            <person name="Piggott A.M."/>
        </authorList>
    </citation>
    <scope>NUCLEOTIDE SEQUENCE</scope>
    <source>
        <strain evidence="7">MST-FP2251</strain>
    </source>
</reference>
<dbReference type="Gene3D" id="3.30.465.10">
    <property type="match status" value="2"/>
</dbReference>
<dbReference type="InterPro" id="IPR016169">
    <property type="entry name" value="FAD-bd_PCMH_sub2"/>
</dbReference>
<evidence type="ECO:0000313" key="7">
    <source>
        <dbReference type="EMBL" id="KAF9888893.1"/>
    </source>
</evidence>
<dbReference type="InterPro" id="IPR006094">
    <property type="entry name" value="Oxid_FAD_bind_N"/>
</dbReference>
<dbReference type="PANTHER" id="PTHR42973:SF39">
    <property type="entry name" value="FAD-BINDING PCMH-TYPE DOMAIN-CONTAINING PROTEIN"/>
    <property type="match status" value="1"/>
</dbReference>
<dbReference type="SUPFAM" id="SSF56176">
    <property type="entry name" value="FAD-binding/transporter-associated domain-like"/>
    <property type="match status" value="1"/>
</dbReference>
<evidence type="ECO:0000256" key="2">
    <source>
        <dbReference type="ARBA" id="ARBA00005466"/>
    </source>
</evidence>
<proteinExistence type="inferred from homology"/>
<keyword evidence="8" id="KW-1185">Reference proteome</keyword>
<keyword evidence="3" id="KW-0285">Flavoprotein</keyword>
<dbReference type="Pfam" id="PF01565">
    <property type="entry name" value="FAD_binding_4"/>
    <property type="match status" value="1"/>
</dbReference>
<gene>
    <name evidence="7" type="ORF">FE257_008263</name>
</gene>
<keyword evidence="5" id="KW-0560">Oxidoreductase</keyword>
<dbReference type="EMBL" id="VCAU01000042">
    <property type="protein sequence ID" value="KAF9888893.1"/>
    <property type="molecule type" value="Genomic_DNA"/>
</dbReference>
<dbReference type="InterPro" id="IPR006093">
    <property type="entry name" value="Oxy_OxRdtase_FAD_BS"/>
</dbReference>
<sequence>MSITRRNDTDEDRFAQISLKGVFNGRVPPRVPRAVVRVSSLDDVLAGVALAIREQCGLAVRSGGHSLPVWSLQEDSVLLDLGGWKKVDIDLPEGRAMVTPAVTSKELNDALAPRGLVSPGAHCPHVGLGGFLLQGGMGWNAQGWGWGSEAVQAVQAARGAGPAFPAIVICFQLQARPYTPQGVFSSTYIYPWQCYRPVFEWALSVSPMVGPDTEIKILSYYPYDRKEICLLAQFITTQETAEHAQGVLREIHNTRPPGFLSQSPVQPESLENLYAIQARICSPGYRYCSDNGFLKNGIDIISVLEKAFLTLPHRRSAAFWTPMAPRSREPLTDMALSIQSDNYFALYAVWEAEQDDDRCTQWAHGFVQSISRHCVGSYIGEADPERRRGRFWTDESLHQLAAVRRRWDPQGRLSSSAACDLGLD</sequence>
<dbReference type="Proteomes" id="UP001194746">
    <property type="component" value="Unassembled WGS sequence"/>
</dbReference>
<dbReference type="InterPro" id="IPR016166">
    <property type="entry name" value="FAD-bd_PCMH"/>
</dbReference>
<dbReference type="GO" id="GO:0016491">
    <property type="term" value="F:oxidoreductase activity"/>
    <property type="evidence" value="ECO:0007669"/>
    <property type="project" value="UniProtKB-KW"/>
</dbReference>
<evidence type="ECO:0000256" key="1">
    <source>
        <dbReference type="ARBA" id="ARBA00001974"/>
    </source>
</evidence>
<dbReference type="PANTHER" id="PTHR42973">
    <property type="entry name" value="BINDING OXIDOREDUCTASE, PUTATIVE (AFU_ORTHOLOGUE AFUA_1G17690)-RELATED"/>
    <property type="match status" value="1"/>
</dbReference>
<feature type="domain" description="FAD-binding PCMH-type" evidence="6">
    <location>
        <begin position="28"/>
        <end position="258"/>
    </location>
</feature>
<evidence type="ECO:0000313" key="8">
    <source>
        <dbReference type="Proteomes" id="UP001194746"/>
    </source>
</evidence>
<dbReference type="Gene3D" id="3.40.462.20">
    <property type="match status" value="1"/>
</dbReference>
<dbReference type="InterPro" id="IPR036318">
    <property type="entry name" value="FAD-bd_PCMH-like_sf"/>
</dbReference>
<dbReference type="PROSITE" id="PS51387">
    <property type="entry name" value="FAD_PCMH"/>
    <property type="match status" value="1"/>
</dbReference>
<evidence type="ECO:0000256" key="3">
    <source>
        <dbReference type="ARBA" id="ARBA00022630"/>
    </source>
</evidence>
<comment type="cofactor">
    <cofactor evidence="1">
        <name>FAD</name>
        <dbReference type="ChEBI" id="CHEBI:57692"/>
    </cofactor>
</comment>
<evidence type="ECO:0000256" key="4">
    <source>
        <dbReference type="ARBA" id="ARBA00022827"/>
    </source>
</evidence>
<name>A0AAD4CMD2_ASPNN</name>
<dbReference type="PROSITE" id="PS00862">
    <property type="entry name" value="OX2_COVAL_FAD"/>
    <property type="match status" value="1"/>
</dbReference>
<protein>
    <recommendedName>
        <fullName evidence="6">FAD-binding PCMH-type domain-containing protein</fullName>
    </recommendedName>
</protein>
<dbReference type="AlphaFoldDB" id="A0AAD4CMD2"/>
<dbReference type="InterPro" id="IPR050416">
    <property type="entry name" value="FAD-linked_Oxidoreductase"/>
</dbReference>
<accession>A0AAD4CMD2</accession>
<comment type="similarity">
    <text evidence="2">Belongs to the oxygen-dependent FAD-linked oxidoreductase family.</text>
</comment>
<dbReference type="GO" id="GO:0071949">
    <property type="term" value="F:FAD binding"/>
    <property type="evidence" value="ECO:0007669"/>
    <property type="project" value="InterPro"/>
</dbReference>
<comment type="caution">
    <text evidence="7">The sequence shown here is derived from an EMBL/GenBank/DDBJ whole genome shotgun (WGS) entry which is preliminary data.</text>
</comment>
<reference evidence="7" key="2">
    <citation type="submission" date="2020-02" db="EMBL/GenBank/DDBJ databases">
        <authorList>
            <person name="Gilchrist C.L.M."/>
            <person name="Chooi Y.-H."/>
        </authorList>
    </citation>
    <scope>NUCLEOTIDE SEQUENCE</scope>
    <source>
        <strain evidence="7">MST-FP2251</strain>
    </source>
</reference>
<organism evidence="7 8">
    <name type="scientific">Aspergillus nanangensis</name>
    <dbReference type="NCBI Taxonomy" id="2582783"/>
    <lineage>
        <taxon>Eukaryota</taxon>
        <taxon>Fungi</taxon>
        <taxon>Dikarya</taxon>
        <taxon>Ascomycota</taxon>
        <taxon>Pezizomycotina</taxon>
        <taxon>Eurotiomycetes</taxon>
        <taxon>Eurotiomycetidae</taxon>
        <taxon>Eurotiales</taxon>
        <taxon>Aspergillaceae</taxon>
        <taxon>Aspergillus</taxon>
        <taxon>Aspergillus subgen. Circumdati</taxon>
    </lineage>
</organism>